<keyword evidence="3 7" id="KW-0349">Heme</keyword>
<name>A0A428PT81_9HYPO</name>
<gene>
    <name evidence="10" type="ORF">CEP54_008978</name>
</gene>
<evidence type="ECO:0000313" key="11">
    <source>
        <dbReference type="Proteomes" id="UP000288168"/>
    </source>
</evidence>
<evidence type="ECO:0000256" key="9">
    <source>
        <dbReference type="SAM" id="Phobius"/>
    </source>
</evidence>
<dbReference type="PRINTS" id="PR00465">
    <property type="entry name" value="EP450IV"/>
</dbReference>
<organism evidence="10 11">
    <name type="scientific">Fusarium duplospermum</name>
    <dbReference type="NCBI Taxonomy" id="1325734"/>
    <lineage>
        <taxon>Eukaryota</taxon>
        <taxon>Fungi</taxon>
        <taxon>Dikarya</taxon>
        <taxon>Ascomycota</taxon>
        <taxon>Pezizomycotina</taxon>
        <taxon>Sordariomycetes</taxon>
        <taxon>Hypocreomycetidae</taxon>
        <taxon>Hypocreales</taxon>
        <taxon>Nectriaceae</taxon>
        <taxon>Fusarium</taxon>
        <taxon>Fusarium solani species complex</taxon>
    </lineage>
</organism>
<feature type="binding site" description="axial binding residue" evidence="7">
    <location>
        <position position="386"/>
    </location>
    <ligand>
        <name>heme</name>
        <dbReference type="ChEBI" id="CHEBI:30413"/>
    </ligand>
    <ligandPart>
        <name>Fe</name>
        <dbReference type="ChEBI" id="CHEBI:18248"/>
    </ligandPart>
</feature>
<dbReference type="InterPro" id="IPR002403">
    <property type="entry name" value="Cyt_P450_E_grp-IV"/>
</dbReference>
<dbReference type="PROSITE" id="PS00086">
    <property type="entry name" value="CYTOCHROME_P450"/>
    <property type="match status" value="1"/>
</dbReference>
<dbReference type="PANTHER" id="PTHR24305:SF164">
    <property type="entry name" value="P450, PUTATIVE (EUROFUNG)-RELATED"/>
    <property type="match status" value="1"/>
</dbReference>
<evidence type="ECO:0000256" key="3">
    <source>
        <dbReference type="ARBA" id="ARBA00022617"/>
    </source>
</evidence>
<dbReference type="STRING" id="1325734.A0A428PT81"/>
<dbReference type="GO" id="GO:0020037">
    <property type="term" value="F:heme binding"/>
    <property type="evidence" value="ECO:0007669"/>
    <property type="project" value="InterPro"/>
</dbReference>
<evidence type="ECO:0000256" key="7">
    <source>
        <dbReference type="PIRSR" id="PIRSR602403-1"/>
    </source>
</evidence>
<keyword evidence="4 7" id="KW-0479">Metal-binding</keyword>
<dbReference type="Proteomes" id="UP000288168">
    <property type="component" value="Unassembled WGS sequence"/>
</dbReference>
<dbReference type="OrthoDB" id="1470350at2759"/>
<evidence type="ECO:0000256" key="6">
    <source>
        <dbReference type="ARBA" id="ARBA00023033"/>
    </source>
</evidence>
<comment type="caution">
    <text evidence="10">The sequence shown here is derived from an EMBL/GenBank/DDBJ whole genome shotgun (WGS) entry which is preliminary data.</text>
</comment>
<dbReference type="GO" id="GO:0016705">
    <property type="term" value="F:oxidoreductase activity, acting on paired donors, with incorporation or reduction of molecular oxygen"/>
    <property type="evidence" value="ECO:0007669"/>
    <property type="project" value="InterPro"/>
</dbReference>
<dbReference type="Pfam" id="PF00067">
    <property type="entry name" value="p450"/>
    <property type="match status" value="1"/>
</dbReference>
<evidence type="ECO:0000256" key="2">
    <source>
        <dbReference type="ARBA" id="ARBA00010617"/>
    </source>
</evidence>
<dbReference type="GO" id="GO:0005506">
    <property type="term" value="F:iron ion binding"/>
    <property type="evidence" value="ECO:0007669"/>
    <property type="project" value="InterPro"/>
</dbReference>
<proteinExistence type="inferred from homology"/>
<keyword evidence="9" id="KW-0812">Transmembrane</keyword>
<reference evidence="10 11" key="1">
    <citation type="submission" date="2017-06" db="EMBL/GenBank/DDBJ databases">
        <title>Comparative genomic analysis of Ambrosia Fusariam Clade fungi.</title>
        <authorList>
            <person name="Stajich J.E."/>
            <person name="Carrillo J."/>
            <person name="Kijimoto T."/>
            <person name="Eskalen A."/>
            <person name="O'Donnell K."/>
            <person name="Kasson M."/>
        </authorList>
    </citation>
    <scope>NUCLEOTIDE SEQUENCE [LARGE SCALE GENOMIC DNA]</scope>
    <source>
        <strain evidence="10 11">NRRL62584</strain>
    </source>
</reference>
<comment type="cofactor">
    <cofactor evidence="1 7">
        <name>heme</name>
        <dbReference type="ChEBI" id="CHEBI:30413"/>
    </cofactor>
</comment>
<evidence type="ECO:0000313" key="10">
    <source>
        <dbReference type="EMBL" id="RSL56237.1"/>
    </source>
</evidence>
<keyword evidence="6 8" id="KW-0503">Monooxygenase</keyword>
<keyword evidence="9" id="KW-1133">Transmembrane helix</keyword>
<keyword evidence="11" id="KW-1185">Reference proteome</keyword>
<dbReference type="InterPro" id="IPR001128">
    <property type="entry name" value="Cyt_P450"/>
</dbReference>
<dbReference type="InterPro" id="IPR017972">
    <property type="entry name" value="Cyt_P450_CS"/>
</dbReference>
<dbReference type="InterPro" id="IPR036396">
    <property type="entry name" value="Cyt_P450_sf"/>
</dbReference>
<accession>A0A428PT81</accession>
<sequence>MAQSGGLLRAVLEDTLHPSLVLFSIVSIIFVLLWPRRLNISAMRKIPSPLHLKLSTADVKYHEFVGTKSRWIHNLHLRYGPVIQIGRNEVSFASYTSSKQIYSNGNKDFRKTELYHLFEQDGHIIVKFADRYSNTTVLRSKVLESITERASAFARVCSGTGSADVYLYLHAYALDCVTAMLFHPYGTDSLVGDKDKEMNIEKGGTMIRDFVRECMAKDGLSDFTLATRLLSLDNTDMNLAEAECLDHIGAGIETTGDTLCWLMWELSQPKHWDKVTRLHNELLNADPNKGLETLPSLGAIVQEALRLWAPGTLPLPRYVSQGGRHIDSYFLPADTIVGCTAYSMHRLDTIIFPDADEFVPERWLDSAGNTDRQRLFFAFGLGARTCIGKHLAIAEMRACLNAVYSQYRTRPAHGMRSSMGPEDVVLTSRPIGMCCKVEFVPWDGVFKVPREGSPSEHV</sequence>
<evidence type="ECO:0000256" key="8">
    <source>
        <dbReference type="RuleBase" id="RU000461"/>
    </source>
</evidence>
<evidence type="ECO:0000256" key="5">
    <source>
        <dbReference type="ARBA" id="ARBA00023004"/>
    </source>
</evidence>
<feature type="transmembrane region" description="Helical" evidence="9">
    <location>
        <begin position="16"/>
        <end position="35"/>
    </location>
</feature>
<dbReference type="EMBL" id="NKCI01000094">
    <property type="protein sequence ID" value="RSL56237.1"/>
    <property type="molecule type" value="Genomic_DNA"/>
</dbReference>
<dbReference type="SUPFAM" id="SSF48264">
    <property type="entry name" value="Cytochrome P450"/>
    <property type="match status" value="1"/>
</dbReference>
<dbReference type="Gene3D" id="1.10.630.10">
    <property type="entry name" value="Cytochrome P450"/>
    <property type="match status" value="1"/>
</dbReference>
<dbReference type="InterPro" id="IPR050121">
    <property type="entry name" value="Cytochrome_P450_monoxygenase"/>
</dbReference>
<dbReference type="PANTHER" id="PTHR24305">
    <property type="entry name" value="CYTOCHROME P450"/>
    <property type="match status" value="1"/>
</dbReference>
<evidence type="ECO:0008006" key="12">
    <source>
        <dbReference type="Google" id="ProtNLM"/>
    </source>
</evidence>
<evidence type="ECO:0000256" key="1">
    <source>
        <dbReference type="ARBA" id="ARBA00001971"/>
    </source>
</evidence>
<dbReference type="AlphaFoldDB" id="A0A428PT81"/>
<comment type="similarity">
    <text evidence="2 8">Belongs to the cytochrome P450 family.</text>
</comment>
<keyword evidence="5 7" id="KW-0408">Iron</keyword>
<dbReference type="GO" id="GO:0004497">
    <property type="term" value="F:monooxygenase activity"/>
    <property type="evidence" value="ECO:0007669"/>
    <property type="project" value="UniProtKB-KW"/>
</dbReference>
<evidence type="ECO:0000256" key="4">
    <source>
        <dbReference type="ARBA" id="ARBA00022723"/>
    </source>
</evidence>
<protein>
    <recommendedName>
        <fullName evidence="12">Cytochrome P450</fullName>
    </recommendedName>
</protein>
<keyword evidence="8" id="KW-0560">Oxidoreductase</keyword>
<dbReference type="PRINTS" id="PR00385">
    <property type="entry name" value="P450"/>
</dbReference>
<keyword evidence="9" id="KW-0472">Membrane</keyword>